<organism evidence="2 3">
    <name type="scientific">Steinernema carpocapsae</name>
    <name type="common">Entomopathogenic nematode</name>
    <dbReference type="NCBI Taxonomy" id="34508"/>
    <lineage>
        <taxon>Eukaryota</taxon>
        <taxon>Metazoa</taxon>
        <taxon>Ecdysozoa</taxon>
        <taxon>Nematoda</taxon>
        <taxon>Chromadorea</taxon>
        <taxon>Rhabditida</taxon>
        <taxon>Tylenchina</taxon>
        <taxon>Panagrolaimomorpha</taxon>
        <taxon>Strongyloidoidea</taxon>
        <taxon>Steinernematidae</taxon>
        <taxon>Steinernema</taxon>
    </lineage>
</organism>
<dbReference type="Proteomes" id="UP000298663">
    <property type="component" value="Chromosome X"/>
</dbReference>
<accession>A0A4V6I8U7</accession>
<evidence type="ECO:0000313" key="3">
    <source>
        <dbReference type="Proteomes" id="UP000298663"/>
    </source>
</evidence>
<evidence type="ECO:0000313" key="2">
    <source>
        <dbReference type="EMBL" id="TMS39653.1"/>
    </source>
</evidence>
<sequence>MKVKKKSEVMEAKPEPEKTEGIPDTSERRSVRGHESETEKCERELKEGIWRQSVELKVRKSIRRGHSLHYGGDPKFATKPFPRPVKEVWILADKKKMTSKKLGDIKRNENCYKHAALKRQLLVDAMQ</sequence>
<proteinExistence type="predicted"/>
<reference evidence="2 3" key="2">
    <citation type="journal article" date="2019" name="G3 (Bethesda)">
        <title>Hybrid Assembly of the Genome of the Entomopathogenic Nematode Steinernema carpocapsae Identifies the X-Chromosome.</title>
        <authorList>
            <person name="Serra L."/>
            <person name="Macchietto M."/>
            <person name="Macias-Munoz A."/>
            <person name="McGill C.J."/>
            <person name="Rodriguez I.M."/>
            <person name="Rodriguez B."/>
            <person name="Murad R."/>
            <person name="Mortazavi A."/>
        </authorList>
    </citation>
    <scope>NUCLEOTIDE SEQUENCE [LARGE SCALE GENOMIC DNA]</scope>
    <source>
        <strain evidence="2 3">ALL</strain>
    </source>
</reference>
<evidence type="ECO:0000256" key="1">
    <source>
        <dbReference type="SAM" id="MobiDB-lite"/>
    </source>
</evidence>
<reference evidence="2 3" key="1">
    <citation type="journal article" date="2015" name="Genome Biol.">
        <title>Comparative genomics of Steinernema reveals deeply conserved gene regulatory networks.</title>
        <authorList>
            <person name="Dillman A.R."/>
            <person name="Macchietto M."/>
            <person name="Porter C.F."/>
            <person name="Rogers A."/>
            <person name="Williams B."/>
            <person name="Antoshechkin I."/>
            <person name="Lee M.M."/>
            <person name="Goodwin Z."/>
            <person name="Lu X."/>
            <person name="Lewis E.E."/>
            <person name="Goodrich-Blair H."/>
            <person name="Stock S.P."/>
            <person name="Adams B.J."/>
            <person name="Sternberg P.W."/>
            <person name="Mortazavi A."/>
        </authorList>
    </citation>
    <scope>NUCLEOTIDE SEQUENCE [LARGE SCALE GENOMIC DNA]</scope>
    <source>
        <strain evidence="2 3">ALL</strain>
    </source>
</reference>
<protein>
    <submittedName>
        <fullName evidence="2">Uncharacterized protein</fullName>
    </submittedName>
</protein>
<dbReference type="AlphaFoldDB" id="A0A4V6I8U7"/>
<feature type="region of interest" description="Disordered" evidence="1">
    <location>
        <begin position="1"/>
        <end position="42"/>
    </location>
</feature>
<keyword evidence="3" id="KW-1185">Reference proteome</keyword>
<gene>
    <name evidence="2" type="ORF">L596_006143</name>
</gene>
<name>A0A4V6I8U7_STECR</name>
<dbReference type="EMBL" id="CM016762">
    <property type="protein sequence ID" value="TMS39653.1"/>
    <property type="molecule type" value="Genomic_DNA"/>
</dbReference>